<protein>
    <submittedName>
        <fullName evidence="2">Methylglutaconyl-CoA hydratase</fullName>
    </submittedName>
</protein>
<proteinExistence type="inferred from homology"/>
<dbReference type="EMBL" id="FOXQ01000004">
    <property type="protein sequence ID" value="SFQ03116.1"/>
    <property type="molecule type" value="Genomic_DNA"/>
</dbReference>
<comment type="similarity">
    <text evidence="1">Belongs to the enoyl-CoA hydratase/isomerase family.</text>
</comment>
<dbReference type="InterPro" id="IPR051683">
    <property type="entry name" value="Enoyl-CoA_Hydratase/Isomerase"/>
</dbReference>
<dbReference type="InterPro" id="IPR001753">
    <property type="entry name" value="Enoyl-CoA_hydra/iso"/>
</dbReference>
<sequence>MIHEIQEGYVKTETHRGITTIEFFHPQGNSLPYKILDELAKSIHIAGHDDDCKVIVIRSAGSNIFCSGASFNELAAIKTEAEGTHFFSGFANIINAMRKCPKIVIARVHGKCIGGGVGLVAACDYAIAVSGADVKLSELAIGIGPFVVGPIIERKINMSAFSQLAIDAISWRSCDWAKRRNLYAELHPDIASLDEAVLKLSTFLTHANPQAVAVLKKGFWKGTEHWDEFLHERAAISGRLILSDFSKIAIEQFKQKMAAKEKQSSN</sequence>
<dbReference type="RefSeq" id="WP_090657544.1">
    <property type="nucleotide sequence ID" value="NZ_FOXQ01000004.1"/>
</dbReference>
<name>A0A1I5V855_9BACT</name>
<gene>
    <name evidence="2" type="ORF">SAMN05444277_104241</name>
</gene>
<dbReference type="PANTHER" id="PTHR42964:SF1">
    <property type="entry name" value="POLYKETIDE BIOSYNTHESIS ENOYL-COA HYDRATASE PKSH-RELATED"/>
    <property type="match status" value="1"/>
</dbReference>
<evidence type="ECO:0000313" key="2">
    <source>
        <dbReference type="EMBL" id="SFQ03116.1"/>
    </source>
</evidence>
<keyword evidence="3" id="KW-1185">Reference proteome</keyword>
<dbReference type="Proteomes" id="UP000199031">
    <property type="component" value="Unassembled WGS sequence"/>
</dbReference>
<dbReference type="STRING" id="1465490.SAMN05444277_104241"/>
<dbReference type="SUPFAM" id="SSF52096">
    <property type="entry name" value="ClpP/crotonase"/>
    <property type="match status" value="1"/>
</dbReference>
<reference evidence="2 3" key="1">
    <citation type="submission" date="2016-10" db="EMBL/GenBank/DDBJ databases">
        <authorList>
            <person name="de Groot N.N."/>
        </authorList>
    </citation>
    <scope>NUCLEOTIDE SEQUENCE [LARGE SCALE GENOMIC DNA]</scope>
    <source>
        <strain evidence="2 3">DSM 28286</strain>
    </source>
</reference>
<organism evidence="2 3">
    <name type="scientific">Parafilimonas terrae</name>
    <dbReference type="NCBI Taxonomy" id="1465490"/>
    <lineage>
        <taxon>Bacteria</taxon>
        <taxon>Pseudomonadati</taxon>
        <taxon>Bacteroidota</taxon>
        <taxon>Chitinophagia</taxon>
        <taxon>Chitinophagales</taxon>
        <taxon>Chitinophagaceae</taxon>
        <taxon>Parafilimonas</taxon>
    </lineage>
</organism>
<dbReference type="AlphaFoldDB" id="A0A1I5V855"/>
<dbReference type="GO" id="GO:0008300">
    <property type="term" value="P:isoprenoid catabolic process"/>
    <property type="evidence" value="ECO:0007669"/>
    <property type="project" value="TreeGrafter"/>
</dbReference>
<dbReference type="OrthoDB" id="638407at2"/>
<dbReference type="Gene3D" id="3.90.226.10">
    <property type="entry name" value="2-enoyl-CoA Hydratase, Chain A, domain 1"/>
    <property type="match status" value="1"/>
</dbReference>
<dbReference type="CDD" id="cd06558">
    <property type="entry name" value="crotonase-like"/>
    <property type="match status" value="1"/>
</dbReference>
<dbReference type="InterPro" id="IPR029045">
    <property type="entry name" value="ClpP/crotonase-like_dom_sf"/>
</dbReference>
<accession>A0A1I5V855</accession>
<evidence type="ECO:0000313" key="3">
    <source>
        <dbReference type="Proteomes" id="UP000199031"/>
    </source>
</evidence>
<dbReference type="Pfam" id="PF00378">
    <property type="entry name" value="ECH_1"/>
    <property type="match status" value="1"/>
</dbReference>
<dbReference type="PANTHER" id="PTHR42964">
    <property type="entry name" value="ENOYL-COA HYDRATASE"/>
    <property type="match status" value="1"/>
</dbReference>
<evidence type="ECO:0000256" key="1">
    <source>
        <dbReference type="ARBA" id="ARBA00005254"/>
    </source>
</evidence>
<dbReference type="GO" id="GO:0003824">
    <property type="term" value="F:catalytic activity"/>
    <property type="evidence" value="ECO:0007669"/>
    <property type="project" value="UniProtKB-ARBA"/>
</dbReference>